<dbReference type="Gene3D" id="6.10.250.3030">
    <property type="match status" value="1"/>
</dbReference>
<evidence type="ECO:0000256" key="2">
    <source>
        <dbReference type="ARBA" id="ARBA00010846"/>
    </source>
</evidence>
<dbReference type="InterPro" id="IPR008974">
    <property type="entry name" value="TRAF-like"/>
</dbReference>
<dbReference type="OrthoDB" id="6359816at2759"/>
<evidence type="ECO:0000313" key="5">
    <source>
        <dbReference type="EMBL" id="KAF3340570.1"/>
    </source>
</evidence>
<comment type="pathway">
    <text evidence="1">Protein modification; protein ubiquitination.</text>
</comment>
<dbReference type="Gene3D" id="2.60.210.10">
    <property type="entry name" value="Apoptosis, Tumor Necrosis Factor Receptor Associated Protein 2, Chain A"/>
    <property type="match status" value="1"/>
</dbReference>
<evidence type="ECO:0000256" key="3">
    <source>
        <dbReference type="SAM" id="MobiDB-lite"/>
    </source>
</evidence>
<evidence type="ECO:0000256" key="1">
    <source>
        <dbReference type="ARBA" id="ARBA00004906"/>
    </source>
</evidence>
<evidence type="ECO:0000313" key="6">
    <source>
        <dbReference type="Proteomes" id="UP000623129"/>
    </source>
</evidence>
<feature type="compositionally biased region" description="Basic and acidic residues" evidence="3">
    <location>
        <begin position="308"/>
        <end position="337"/>
    </location>
</feature>
<gene>
    <name evidence="5" type="ORF">FCM35_KLT09414</name>
</gene>
<keyword evidence="6" id="KW-1185">Reference proteome</keyword>
<dbReference type="AlphaFoldDB" id="A0A833R8X0"/>
<protein>
    <submittedName>
        <fullName evidence="5">BTB/POZ and MATH domain-containing protein 5</fullName>
    </submittedName>
</protein>
<dbReference type="PANTHER" id="PTHR26379:SF187">
    <property type="entry name" value="OS07G0655300 PROTEIN"/>
    <property type="match status" value="1"/>
</dbReference>
<dbReference type="InterPro" id="IPR002083">
    <property type="entry name" value="MATH/TRAF_dom"/>
</dbReference>
<feature type="domain" description="MATH" evidence="4">
    <location>
        <begin position="66"/>
        <end position="191"/>
    </location>
</feature>
<accession>A0A833R8X0</accession>
<dbReference type="GO" id="GO:0016567">
    <property type="term" value="P:protein ubiquitination"/>
    <property type="evidence" value="ECO:0007669"/>
    <property type="project" value="InterPro"/>
</dbReference>
<sequence>MAKEAINAIALPLVTYTIGAKGHPMFLPLRSSLSLSFPLKLLSVNQQALLPVSSEVMDSLSIVAATGCYQFKINYSKTKDMGIGKLITSPKFRVGQHDWVIYYYPQGENKDYNGKYVSIYLKLEREFVDVTAEFYFELLDKNGNVSLTTSKLLHHKFTSKKINWGLCDFFERTKLEQTYIKDDCFILRLSITIDSAMSMSSTAFLQHLLVAADRYAVETLKVLCQRKLVESISLDTVLSTLELAEIHNCSKLKNECLRFLDNGNLVSLRLTEGNDTYINNKKKENTSNSVLPDSLGESEPESIYSLEITKRGEEEGKVEEKRLIGEEEKKEDNGISQ</sequence>
<dbReference type="SUPFAM" id="SSF49599">
    <property type="entry name" value="TRAF domain-like"/>
    <property type="match status" value="1"/>
</dbReference>
<evidence type="ECO:0000259" key="4">
    <source>
        <dbReference type="PROSITE" id="PS50144"/>
    </source>
</evidence>
<organism evidence="5 6">
    <name type="scientific">Carex littledalei</name>
    <dbReference type="NCBI Taxonomy" id="544730"/>
    <lineage>
        <taxon>Eukaryota</taxon>
        <taxon>Viridiplantae</taxon>
        <taxon>Streptophyta</taxon>
        <taxon>Embryophyta</taxon>
        <taxon>Tracheophyta</taxon>
        <taxon>Spermatophyta</taxon>
        <taxon>Magnoliopsida</taxon>
        <taxon>Liliopsida</taxon>
        <taxon>Poales</taxon>
        <taxon>Cyperaceae</taxon>
        <taxon>Cyperoideae</taxon>
        <taxon>Cariceae</taxon>
        <taxon>Carex</taxon>
        <taxon>Carex subgen. Euthyceras</taxon>
    </lineage>
</organism>
<dbReference type="PROSITE" id="PS50144">
    <property type="entry name" value="MATH"/>
    <property type="match status" value="1"/>
</dbReference>
<dbReference type="InterPro" id="IPR056423">
    <property type="entry name" value="BACK_BPM_SPOP"/>
</dbReference>
<dbReference type="EMBL" id="SWLB01000002">
    <property type="protein sequence ID" value="KAF3340570.1"/>
    <property type="molecule type" value="Genomic_DNA"/>
</dbReference>
<proteinExistence type="inferred from homology"/>
<dbReference type="InterPro" id="IPR045005">
    <property type="entry name" value="BPM1-6"/>
</dbReference>
<dbReference type="Proteomes" id="UP000623129">
    <property type="component" value="Unassembled WGS sequence"/>
</dbReference>
<dbReference type="Pfam" id="PF24570">
    <property type="entry name" value="BACK_BPM_SPOP"/>
    <property type="match status" value="1"/>
</dbReference>
<dbReference type="Pfam" id="PF22486">
    <property type="entry name" value="MATH_2"/>
    <property type="match status" value="1"/>
</dbReference>
<reference evidence="5" key="1">
    <citation type="submission" date="2020-01" db="EMBL/GenBank/DDBJ databases">
        <title>Genome sequence of Kobresia littledalei, the first chromosome-level genome in the family Cyperaceae.</title>
        <authorList>
            <person name="Qu G."/>
        </authorList>
    </citation>
    <scope>NUCLEOTIDE SEQUENCE</scope>
    <source>
        <strain evidence="5">C.B.Clarke</strain>
        <tissue evidence="5">Leaf</tissue>
    </source>
</reference>
<dbReference type="CDD" id="cd00121">
    <property type="entry name" value="MATH"/>
    <property type="match status" value="1"/>
</dbReference>
<comment type="caution">
    <text evidence="5">The sequence shown here is derived from an EMBL/GenBank/DDBJ whole genome shotgun (WGS) entry which is preliminary data.</text>
</comment>
<dbReference type="SMART" id="SM00061">
    <property type="entry name" value="MATH"/>
    <property type="match status" value="1"/>
</dbReference>
<comment type="similarity">
    <text evidence="2">Belongs to the Tdpoz family.</text>
</comment>
<name>A0A833R8X0_9POAL</name>
<feature type="region of interest" description="Disordered" evidence="3">
    <location>
        <begin position="279"/>
        <end position="337"/>
    </location>
</feature>
<dbReference type="PANTHER" id="PTHR26379">
    <property type="entry name" value="BTB/POZ AND MATH DOMAIN-CONTAINING PROTEIN 1"/>
    <property type="match status" value="1"/>
</dbReference>